<evidence type="ECO:0000256" key="8">
    <source>
        <dbReference type="ARBA" id="ARBA00023267"/>
    </source>
</evidence>
<sequence>MIDASLIQDLASQLRRLGVERLEIGVSDCVAHLRLPLHTAAGAAPAHNPAPAAAPAVTVRSEGLGLLRLSHDAQLTQAIQPGDKVEHGQLLALLELEDTLTPVLAPQAGTIDRVLGQDGQLADYGMALFTFASPPATASTAVEEQAAGARAAPPQARAAAASASQTHTILSPMSGTFYRAARPGADALVSVGSRVEIGTPLCVLEAMKMLNELPAEHAGSVAQILCENGQLIEAGQPLFVLALEETRGVS</sequence>
<dbReference type="InterPro" id="IPR000089">
    <property type="entry name" value="Biotin_lipoyl"/>
</dbReference>
<dbReference type="InterPro" id="IPR050709">
    <property type="entry name" value="Biotin_Carboxyl_Carrier/Decarb"/>
</dbReference>
<keyword evidence="5 9" id="KW-0276">Fatty acid metabolism</keyword>
<gene>
    <name evidence="11" type="ORF">ODI_00519</name>
    <name evidence="12" type="ORF">ODI_R1645</name>
</gene>
<dbReference type="InterPro" id="IPR011053">
    <property type="entry name" value="Single_hybrid_motif"/>
</dbReference>
<dbReference type="PANTHER" id="PTHR45266">
    <property type="entry name" value="OXALOACETATE DECARBOXYLASE ALPHA CHAIN"/>
    <property type="match status" value="1"/>
</dbReference>
<dbReference type="EMBL" id="FLRC01000025">
    <property type="protein sequence ID" value="SBT26039.1"/>
    <property type="molecule type" value="Genomic_DNA"/>
</dbReference>
<dbReference type="Proteomes" id="UP000078558">
    <property type="component" value="Chromosome I"/>
</dbReference>
<evidence type="ECO:0000256" key="6">
    <source>
        <dbReference type="ARBA" id="ARBA00023098"/>
    </source>
</evidence>
<dbReference type="InterPro" id="IPR001882">
    <property type="entry name" value="Biotin_BS"/>
</dbReference>
<keyword evidence="6 9" id="KW-0443">Lipid metabolism</keyword>
<comment type="function">
    <text evidence="1 9">This protein is a component of the acetyl coenzyme A carboxylase complex; first, biotin carboxylase catalyzes the carboxylation of the carrier protein and then the transcarboxylase transfers the carboxyl group to form malonyl-CoA.</text>
</comment>
<dbReference type="GO" id="GO:0006633">
    <property type="term" value="P:fatty acid biosynthetic process"/>
    <property type="evidence" value="ECO:0007669"/>
    <property type="project" value="UniProtKB-UniPathway"/>
</dbReference>
<feature type="domain" description="Lipoyl-binding" evidence="10">
    <location>
        <begin position="166"/>
        <end position="242"/>
    </location>
</feature>
<dbReference type="KEGG" id="odi:ODI_R1645"/>
<proteinExistence type="predicted"/>
<dbReference type="PROSITE" id="PS50968">
    <property type="entry name" value="BIOTINYL_LIPOYL"/>
    <property type="match status" value="1"/>
</dbReference>
<evidence type="ECO:0000256" key="9">
    <source>
        <dbReference type="RuleBase" id="RU364072"/>
    </source>
</evidence>
<evidence type="ECO:0000256" key="1">
    <source>
        <dbReference type="ARBA" id="ARBA00003761"/>
    </source>
</evidence>
<keyword evidence="4 9" id="KW-0444">Lipid biosynthesis</keyword>
<dbReference type="SUPFAM" id="SSF51230">
    <property type="entry name" value="Single hybrid motif"/>
    <property type="match status" value="2"/>
</dbReference>
<reference evidence="12 13" key="2">
    <citation type="submission" date="2017-08" db="EMBL/GenBank/DDBJ databases">
        <authorList>
            <person name="de Groot N.N."/>
        </authorList>
    </citation>
    <scope>NUCLEOTIDE SEQUENCE [LARGE SCALE GENOMIC DNA]</scope>
    <source>
        <strain evidence="12">Orrdi1</strain>
    </source>
</reference>
<evidence type="ECO:0000259" key="10">
    <source>
        <dbReference type="PROSITE" id="PS50968"/>
    </source>
</evidence>
<evidence type="ECO:0000256" key="3">
    <source>
        <dbReference type="ARBA" id="ARBA00017562"/>
    </source>
</evidence>
<dbReference type="GO" id="GO:0009317">
    <property type="term" value="C:acetyl-CoA carboxylase complex"/>
    <property type="evidence" value="ECO:0007669"/>
    <property type="project" value="InterPro"/>
</dbReference>
<protein>
    <recommendedName>
        <fullName evidence="3 9">Biotin carboxyl carrier protein of acetyl-CoA carboxylase</fullName>
    </recommendedName>
</protein>
<dbReference type="InterPro" id="IPR001249">
    <property type="entry name" value="AcCoA_biotinCC"/>
</dbReference>
<dbReference type="AlphaFoldDB" id="A0A1C3K3F6"/>
<keyword evidence="13" id="KW-1185">Reference proteome</keyword>
<keyword evidence="7 9" id="KW-0275">Fatty acid biosynthesis</keyword>
<dbReference type="UniPathway" id="UPA00094"/>
<dbReference type="PROSITE" id="PS00188">
    <property type="entry name" value="BIOTIN"/>
    <property type="match status" value="1"/>
</dbReference>
<dbReference type="OrthoDB" id="9811735at2"/>
<dbReference type="CDD" id="cd06850">
    <property type="entry name" value="biotinyl_domain"/>
    <property type="match status" value="2"/>
</dbReference>
<dbReference type="EMBL" id="LT907988">
    <property type="protein sequence ID" value="SOE48783.1"/>
    <property type="molecule type" value="Genomic_DNA"/>
</dbReference>
<dbReference type="PANTHER" id="PTHR45266:SF3">
    <property type="entry name" value="OXALOACETATE DECARBOXYLASE ALPHA CHAIN"/>
    <property type="match status" value="1"/>
</dbReference>
<evidence type="ECO:0000256" key="2">
    <source>
        <dbReference type="ARBA" id="ARBA00005194"/>
    </source>
</evidence>
<dbReference type="Gene3D" id="2.40.50.100">
    <property type="match status" value="2"/>
</dbReference>
<dbReference type="Pfam" id="PF00364">
    <property type="entry name" value="Biotin_lipoyl"/>
    <property type="match status" value="2"/>
</dbReference>
<accession>A0A1C3K3F6</accession>
<evidence type="ECO:0000313" key="13">
    <source>
        <dbReference type="Proteomes" id="UP000078558"/>
    </source>
</evidence>
<keyword evidence="8 9" id="KW-0092">Biotin</keyword>
<organism evidence="11 13">
    <name type="scientific">Orrella dioscoreae</name>
    <dbReference type="NCBI Taxonomy" id="1851544"/>
    <lineage>
        <taxon>Bacteria</taxon>
        <taxon>Pseudomonadati</taxon>
        <taxon>Pseudomonadota</taxon>
        <taxon>Betaproteobacteria</taxon>
        <taxon>Burkholderiales</taxon>
        <taxon>Alcaligenaceae</taxon>
        <taxon>Orrella</taxon>
    </lineage>
</organism>
<name>A0A1C3K3F6_9BURK</name>
<evidence type="ECO:0000313" key="12">
    <source>
        <dbReference type="EMBL" id="SOE48783.1"/>
    </source>
</evidence>
<dbReference type="FunFam" id="2.40.50.100:FF:000003">
    <property type="entry name" value="Acetyl-CoA carboxylase biotin carboxyl carrier protein"/>
    <property type="match status" value="1"/>
</dbReference>
<comment type="pathway">
    <text evidence="2 9">Lipid metabolism; fatty acid biosynthesis.</text>
</comment>
<dbReference type="STRING" id="1851544.ODI_00519"/>
<dbReference type="GO" id="GO:0003989">
    <property type="term" value="F:acetyl-CoA carboxylase activity"/>
    <property type="evidence" value="ECO:0007669"/>
    <property type="project" value="InterPro"/>
</dbReference>
<evidence type="ECO:0000256" key="4">
    <source>
        <dbReference type="ARBA" id="ARBA00022516"/>
    </source>
</evidence>
<evidence type="ECO:0000256" key="5">
    <source>
        <dbReference type="ARBA" id="ARBA00022832"/>
    </source>
</evidence>
<dbReference type="RefSeq" id="WP_098020875.1">
    <property type="nucleotide sequence ID" value="NZ_LT907988.1"/>
</dbReference>
<evidence type="ECO:0000256" key="7">
    <source>
        <dbReference type="ARBA" id="ARBA00023160"/>
    </source>
</evidence>
<dbReference type="PRINTS" id="PR01071">
    <property type="entry name" value="ACOABIOTINCC"/>
</dbReference>
<reference evidence="11 13" key="1">
    <citation type="submission" date="2016-06" db="EMBL/GenBank/DDBJ databases">
        <authorList>
            <person name="Kjaerup R.B."/>
            <person name="Dalgaard T.S."/>
            <person name="Juul-Madsen H.R."/>
        </authorList>
    </citation>
    <scope>NUCLEOTIDE SEQUENCE [LARGE SCALE GENOMIC DNA]</scope>
    <source>
        <strain evidence="11">Orrdi1</strain>
    </source>
</reference>
<evidence type="ECO:0000313" key="11">
    <source>
        <dbReference type="EMBL" id="SBT26039.1"/>
    </source>
</evidence>